<dbReference type="AlphaFoldDB" id="A0A9P3LWB1"/>
<evidence type="ECO:0000256" key="6">
    <source>
        <dbReference type="ARBA" id="ARBA00023212"/>
    </source>
</evidence>
<dbReference type="SUPFAM" id="SSF50978">
    <property type="entry name" value="WD40 repeat-like"/>
    <property type="match status" value="1"/>
</dbReference>
<comment type="function">
    <text evidence="7">Functions as component of the Arp2/3 complex which is involved in regulation of actin polymerization and together with an activating nucleation-promoting factor (NPF) mediates the formation of branched actin networks.</text>
</comment>
<dbReference type="Pfam" id="PF00400">
    <property type="entry name" value="WD40"/>
    <property type="match status" value="3"/>
</dbReference>
<evidence type="ECO:0000256" key="1">
    <source>
        <dbReference type="ARBA" id="ARBA00006260"/>
    </source>
</evidence>
<dbReference type="OrthoDB" id="406844at2759"/>
<dbReference type="InterPro" id="IPR036322">
    <property type="entry name" value="WD40_repeat_dom_sf"/>
</dbReference>
<evidence type="ECO:0000256" key="7">
    <source>
        <dbReference type="PIRNR" id="PIRNR038093"/>
    </source>
</evidence>
<reference evidence="9" key="2">
    <citation type="journal article" date="2022" name="Microbiol. Resour. Announc.">
        <title>Whole-Genome Sequence of Entomortierella parvispora E1425, a Mucoromycotan Fungus Associated with Burkholderiaceae-Related Endosymbiotic Bacteria.</title>
        <authorList>
            <person name="Herlambang A."/>
            <person name="Guo Y."/>
            <person name="Takashima Y."/>
            <person name="Narisawa K."/>
            <person name="Ohta H."/>
            <person name="Nishizawa T."/>
        </authorList>
    </citation>
    <scope>NUCLEOTIDE SEQUENCE</scope>
    <source>
        <strain evidence="9">E1425</strain>
    </source>
</reference>
<dbReference type="PANTHER" id="PTHR10709:SF2">
    <property type="entry name" value="ACTIN-RELATED PROTEIN 2_3 COMPLEX SUBUNIT"/>
    <property type="match status" value="1"/>
</dbReference>
<dbReference type="PROSITE" id="PS50082">
    <property type="entry name" value="WD_REPEATS_2"/>
    <property type="match status" value="1"/>
</dbReference>
<organism evidence="9 10">
    <name type="scientific">Entomortierella parvispora</name>
    <dbReference type="NCBI Taxonomy" id="205924"/>
    <lineage>
        <taxon>Eukaryota</taxon>
        <taxon>Fungi</taxon>
        <taxon>Fungi incertae sedis</taxon>
        <taxon>Mucoromycota</taxon>
        <taxon>Mortierellomycotina</taxon>
        <taxon>Mortierellomycetes</taxon>
        <taxon>Mortierellales</taxon>
        <taxon>Mortierellaceae</taxon>
        <taxon>Entomortierella</taxon>
    </lineage>
</organism>
<dbReference type="GO" id="GO:0005885">
    <property type="term" value="C:Arp2/3 protein complex"/>
    <property type="evidence" value="ECO:0007669"/>
    <property type="project" value="UniProtKB-UniRule"/>
</dbReference>
<dbReference type="GO" id="GO:0030479">
    <property type="term" value="C:actin cortical patch"/>
    <property type="evidence" value="ECO:0007669"/>
    <property type="project" value="UniProtKB-SubCell"/>
</dbReference>
<dbReference type="InterPro" id="IPR017383">
    <property type="entry name" value="ARPC1"/>
</dbReference>
<evidence type="ECO:0000256" key="8">
    <source>
        <dbReference type="PROSITE-ProRule" id="PRU00221"/>
    </source>
</evidence>
<evidence type="ECO:0000256" key="4">
    <source>
        <dbReference type="ARBA" id="ARBA00022737"/>
    </source>
</evidence>
<evidence type="ECO:0000256" key="3">
    <source>
        <dbReference type="ARBA" id="ARBA00022574"/>
    </source>
</evidence>
<dbReference type="PIRSF" id="PIRSF038093">
    <property type="entry name" value="ARP2/3_su1"/>
    <property type="match status" value="1"/>
</dbReference>
<dbReference type="EMBL" id="BQFW01000007">
    <property type="protein sequence ID" value="GJJ72864.1"/>
    <property type="molecule type" value="Genomic_DNA"/>
</dbReference>
<keyword evidence="3 8" id="KW-0853">WD repeat</keyword>
<reference evidence="9" key="1">
    <citation type="submission" date="2021-11" db="EMBL/GenBank/DDBJ databases">
        <authorList>
            <person name="Herlambang A."/>
            <person name="Guo Y."/>
            <person name="Takashima Y."/>
            <person name="Nishizawa T."/>
        </authorList>
    </citation>
    <scope>NUCLEOTIDE SEQUENCE</scope>
    <source>
        <strain evidence="9">E1425</strain>
    </source>
</reference>
<evidence type="ECO:0000313" key="9">
    <source>
        <dbReference type="EMBL" id="GJJ72864.1"/>
    </source>
</evidence>
<dbReference type="GO" id="GO:0034314">
    <property type="term" value="P:Arp2/3 complex-mediated actin nucleation"/>
    <property type="evidence" value="ECO:0007669"/>
    <property type="project" value="UniProtKB-UniRule"/>
</dbReference>
<evidence type="ECO:0000256" key="2">
    <source>
        <dbReference type="ARBA" id="ARBA00022490"/>
    </source>
</evidence>
<dbReference type="Proteomes" id="UP000827284">
    <property type="component" value="Unassembled WGS sequence"/>
</dbReference>
<gene>
    <name evidence="9" type="ORF">EMPS_05222</name>
</gene>
<sequence>MSNQPIVNEFGLGPISCHAFNQDRSELAVCFNSNVVSIFRQSGGSWTLSSTLAEHDKPVTSIDWAPKSNRIVTCSQDRNAYVWTLDGQKQWKPTLVLLRINRAATFVRWSPEEDKFAVASGSRCISVCYFEEDNDWWVGKHIKKPIRSTVLSLDWHPNNVLLAAGCADMKARVFSAFIKGIDKKPAPTPWGEKLPFNTVCGEFSSGSGGWIHGVAFSPDGNSLAFTGHDSTITVVDQASGSVQTIRAPYLPYVSVLWLNESQIVAAGHDCAPHLFEKKGNEWSFSASLDSAVKKADVGTSARDTFRRMASRAQATATNDTEVHTHHQNTINSIRAFSGSRDHVEQFSTSGIDGKLVIWGTGLSRGMGNLHL</sequence>
<feature type="repeat" description="WD" evidence="8">
    <location>
        <begin position="52"/>
        <end position="86"/>
    </location>
</feature>
<keyword evidence="4" id="KW-0677">Repeat</keyword>
<keyword evidence="10" id="KW-1185">Reference proteome</keyword>
<evidence type="ECO:0000256" key="5">
    <source>
        <dbReference type="ARBA" id="ARBA00023203"/>
    </source>
</evidence>
<keyword evidence="2 7" id="KW-0963">Cytoplasm</keyword>
<dbReference type="PROSITE" id="PS50294">
    <property type="entry name" value="WD_REPEATS_REGION"/>
    <property type="match status" value="1"/>
</dbReference>
<protein>
    <recommendedName>
        <fullName evidence="7">Actin-related protein 2/3 complex subunit</fullName>
    </recommendedName>
</protein>
<dbReference type="PANTHER" id="PTHR10709">
    <property type="entry name" value="ACTIN-RELATED PROTEIN 2/3 COMPLEX SUBUNIT 1"/>
    <property type="match status" value="1"/>
</dbReference>
<dbReference type="InterPro" id="IPR015943">
    <property type="entry name" value="WD40/YVTN_repeat-like_dom_sf"/>
</dbReference>
<dbReference type="InterPro" id="IPR001680">
    <property type="entry name" value="WD40_rpt"/>
</dbReference>
<accession>A0A9P3LWB1</accession>
<comment type="caution">
    <text evidence="9">The sequence shown here is derived from an EMBL/GenBank/DDBJ whole genome shotgun (WGS) entry which is preliminary data.</text>
</comment>
<comment type="similarity">
    <text evidence="1 7">Belongs to the WD repeat ARPC1 family.</text>
</comment>
<evidence type="ECO:0000313" key="10">
    <source>
        <dbReference type="Proteomes" id="UP000827284"/>
    </source>
</evidence>
<name>A0A9P3LWB1_9FUNG</name>
<dbReference type="Gene3D" id="2.130.10.10">
    <property type="entry name" value="YVTN repeat-like/Quinoprotein amine dehydrogenase"/>
    <property type="match status" value="1"/>
</dbReference>
<dbReference type="SMART" id="SM00320">
    <property type="entry name" value="WD40"/>
    <property type="match status" value="6"/>
</dbReference>
<proteinExistence type="inferred from homology"/>
<keyword evidence="6 7" id="KW-0206">Cytoskeleton</keyword>
<dbReference type="GO" id="GO:0051015">
    <property type="term" value="F:actin filament binding"/>
    <property type="evidence" value="ECO:0007669"/>
    <property type="project" value="TreeGrafter"/>
</dbReference>
<comment type="subcellular location">
    <subcellularLocation>
        <location evidence="7">Cytoplasm</location>
        <location evidence="7">Cytoskeleton</location>
        <location evidence="7">Actin patch</location>
    </subcellularLocation>
</comment>
<keyword evidence="5 7" id="KW-0009">Actin-binding</keyword>